<gene>
    <name evidence="2" type="ORF">PTSG_08449</name>
</gene>
<organism evidence="3">
    <name type="scientific">Salpingoeca rosetta (strain ATCC 50818 / BSB-021)</name>
    <dbReference type="NCBI Taxonomy" id="946362"/>
    <lineage>
        <taxon>Eukaryota</taxon>
        <taxon>Choanoflagellata</taxon>
        <taxon>Craspedida</taxon>
        <taxon>Salpingoecidae</taxon>
        <taxon>Salpingoeca</taxon>
    </lineage>
</organism>
<dbReference type="GeneID" id="16071257"/>
<dbReference type="RefSeq" id="XP_004990699.1">
    <property type="nucleotide sequence ID" value="XM_004990642.1"/>
</dbReference>
<accession>F2UJQ6</accession>
<dbReference type="InParanoid" id="F2UJQ6"/>
<dbReference type="KEGG" id="sre:PTSG_08449"/>
<protein>
    <submittedName>
        <fullName evidence="2">Uncharacterized protein</fullName>
    </submittedName>
</protein>
<feature type="compositionally biased region" description="Low complexity" evidence="1">
    <location>
        <begin position="45"/>
        <end position="54"/>
    </location>
</feature>
<feature type="region of interest" description="Disordered" evidence="1">
    <location>
        <begin position="45"/>
        <end position="100"/>
    </location>
</feature>
<evidence type="ECO:0000256" key="1">
    <source>
        <dbReference type="SAM" id="MobiDB-lite"/>
    </source>
</evidence>
<evidence type="ECO:0000313" key="2">
    <source>
        <dbReference type="EMBL" id="EGD77355.1"/>
    </source>
</evidence>
<dbReference type="AlphaFoldDB" id="F2UJQ6"/>
<sequence>MTADRRTTTSKAIFHISNSFSGKMATFGAAVVQTDADGNPVLAAQAAQRVAPEAQAPPPSSSSLSSQSSRRPPAVPTVEDAAMQSITDPLRVHISKTKTD</sequence>
<evidence type="ECO:0000313" key="3">
    <source>
        <dbReference type="Proteomes" id="UP000007799"/>
    </source>
</evidence>
<dbReference type="Proteomes" id="UP000007799">
    <property type="component" value="Unassembled WGS sequence"/>
</dbReference>
<proteinExistence type="predicted"/>
<feature type="compositionally biased region" description="Low complexity" evidence="1">
    <location>
        <begin position="61"/>
        <end position="72"/>
    </location>
</feature>
<dbReference type="EMBL" id="GL832977">
    <property type="protein sequence ID" value="EGD77355.1"/>
    <property type="molecule type" value="Genomic_DNA"/>
</dbReference>
<name>F2UJQ6_SALR5</name>
<keyword evidence="3" id="KW-1185">Reference proteome</keyword>
<reference evidence="2" key="1">
    <citation type="submission" date="2009-08" db="EMBL/GenBank/DDBJ databases">
        <title>Annotation of Salpingoeca rosetta.</title>
        <authorList>
            <consortium name="The Broad Institute Genome Sequencing Platform"/>
            <person name="Russ C."/>
            <person name="Cuomo C."/>
            <person name="Burger G."/>
            <person name="Gray M.W."/>
            <person name="Holland P.W.H."/>
            <person name="King N."/>
            <person name="Lang F.B.F."/>
            <person name="Roger A.J."/>
            <person name="Ruiz-Trillo I."/>
            <person name="Young S.K."/>
            <person name="Zeng Q."/>
            <person name="Gargeya S."/>
            <person name="Alvarado L."/>
            <person name="Berlin A."/>
            <person name="Chapman S.B."/>
            <person name="Chen Z."/>
            <person name="Freedman E."/>
            <person name="Gellesch M."/>
            <person name="Goldberg J."/>
            <person name="Griggs A."/>
            <person name="Gujja S."/>
            <person name="Heilman E."/>
            <person name="Heiman D."/>
            <person name="Howarth C."/>
            <person name="Mehta T."/>
            <person name="Neiman D."/>
            <person name="Pearson M."/>
            <person name="Roberts A."/>
            <person name="Saif S."/>
            <person name="Shea T."/>
            <person name="Shenoy N."/>
            <person name="Sisk P."/>
            <person name="Stolte C."/>
            <person name="Sykes S."/>
            <person name="White J."/>
            <person name="Yandava C."/>
            <person name="Haas B."/>
            <person name="Nusbaum C."/>
            <person name="Birren B."/>
        </authorList>
    </citation>
    <scope>NUCLEOTIDE SEQUENCE [LARGE SCALE GENOMIC DNA]</scope>
    <source>
        <strain evidence="2">ATCC 50818</strain>
    </source>
</reference>